<dbReference type="Proteomes" id="UP000008694">
    <property type="component" value="Unassembled WGS sequence"/>
</dbReference>
<dbReference type="eggNOG" id="KOG0851">
    <property type="taxonomic scope" value="Eukaryota"/>
</dbReference>
<evidence type="ECO:0000313" key="2">
    <source>
        <dbReference type="EMBL" id="EFH69882.1"/>
    </source>
</evidence>
<dbReference type="Pfam" id="PF02721">
    <property type="entry name" value="DUF223"/>
    <property type="match status" value="1"/>
</dbReference>
<dbReference type="Gramene" id="fgenesh1_pg.C_scaffold_1002710">
    <property type="protein sequence ID" value="fgenesh1_pg.C_scaffold_1002710"/>
    <property type="gene ID" value="fgenesh1_pg.C_scaffold_1002710"/>
</dbReference>
<dbReference type="STRING" id="81972.D7KEV0"/>
<organism evidence="3">
    <name type="scientific">Arabidopsis lyrata subsp. lyrata</name>
    <name type="common">Lyre-leaved rock-cress</name>
    <dbReference type="NCBI Taxonomy" id="81972"/>
    <lineage>
        <taxon>Eukaryota</taxon>
        <taxon>Viridiplantae</taxon>
        <taxon>Streptophyta</taxon>
        <taxon>Embryophyta</taxon>
        <taxon>Tracheophyta</taxon>
        <taxon>Spermatophyta</taxon>
        <taxon>Magnoliopsida</taxon>
        <taxon>eudicotyledons</taxon>
        <taxon>Gunneridae</taxon>
        <taxon>Pentapetalae</taxon>
        <taxon>rosids</taxon>
        <taxon>malvids</taxon>
        <taxon>Brassicales</taxon>
        <taxon>Brassicaceae</taxon>
        <taxon>Camelineae</taxon>
        <taxon>Arabidopsis</taxon>
    </lineage>
</organism>
<evidence type="ECO:0000259" key="1">
    <source>
        <dbReference type="Pfam" id="PF02721"/>
    </source>
</evidence>
<name>D7KEV0_ARALL</name>
<dbReference type="Gene3D" id="2.40.50.140">
    <property type="entry name" value="Nucleic acid-binding proteins"/>
    <property type="match status" value="2"/>
</dbReference>
<proteinExistence type="predicted"/>
<dbReference type="InterPro" id="IPR003871">
    <property type="entry name" value="RFA1B/D_OB_1st"/>
</dbReference>
<accession>D7KEV0</accession>
<reference evidence="3" key="1">
    <citation type="journal article" date="2011" name="Nat. Genet.">
        <title>The Arabidopsis lyrata genome sequence and the basis of rapid genome size change.</title>
        <authorList>
            <person name="Hu T.T."/>
            <person name="Pattyn P."/>
            <person name="Bakker E.G."/>
            <person name="Cao J."/>
            <person name="Cheng J.-F."/>
            <person name="Clark R.M."/>
            <person name="Fahlgren N."/>
            <person name="Fawcett J.A."/>
            <person name="Grimwood J."/>
            <person name="Gundlach H."/>
            <person name="Haberer G."/>
            <person name="Hollister J.D."/>
            <person name="Ossowski S."/>
            <person name="Ottilar R.P."/>
            <person name="Salamov A.A."/>
            <person name="Schneeberger K."/>
            <person name="Spannagl M."/>
            <person name="Wang X."/>
            <person name="Yang L."/>
            <person name="Nasrallah M.E."/>
            <person name="Bergelson J."/>
            <person name="Carrington J.C."/>
            <person name="Gaut B.S."/>
            <person name="Schmutz J."/>
            <person name="Mayer K.F.X."/>
            <person name="Van de Peer Y."/>
            <person name="Grigoriev I.V."/>
            <person name="Nordborg M."/>
            <person name="Weigel D."/>
            <person name="Guo Y.-L."/>
        </authorList>
    </citation>
    <scope>NUCLEOTIDE SEQUENCE [LARGE SCALE GENOMIC DNA]</scope>
    <source>
        <strain evidence="3">cv. MN47</strain>
    </source>
</reference>
<keyword evidence="3" id="KW-1185">Reference proteome</keyword>
<dbReference type="EMBL" id="GL348713">
    <property type="protein sequence ID" value="EFH69882.1"/>
    <property type="molecule type" value="Genomic_DNA"/>
</dbReference>
<dbReference type="AlphaFoldDB" id="D7KEV0"/>
<sequence>MGSSNGMSIFGNVEQQNFNVLHDPKKETVLSIERGSRNPVGRKIRSDRFAYRNDPYRGDSLLAKVIRAASDLVILLAIVLMSQSGTIMAFLGLHIRIAHLFLIGLFSQFTQIQAVVRDELIDNYFSRLIVDEWVSIKNFDVSRVNSILRPVPHRFKIVFRLDTLVQSINMCSSRTYFNLTEFVSILSGIVNPNICVDVVGKVVNVRELVFVPSVEHSHGGYFELYFGLRDTECIHLEYSLTGDLAVEFYDLWKRRSRNTVICIIRFVKLELSQERRWRCTNVSGCTRIMLNPNLSITDEMLCWNPENDQVPIITRKKNAME</sequence>
<evidence type="ECO:0000313" key="3">
    <source>
        <dbReference type="Proteomes" id="UP000008694"/>
    </source>
</evidence>
<protein>
    <recommendedName>
        <fullName evidence="1">Replication protein A 70 kDa DNA-binding subunit B/D first OB fold domain-containing protein</fullName>
    </recommendedName>
</protein>
<feature type="domain" description="Replication protein A 70 kDa DNA-binding subunit B/D first OB fold" evidence="1">
    <location>
        <begin position="110"/>
        <end position="166"/>
    </location>
</feature>
<dbReference type="HOGENOM" id="CLU_866998_0_0_1"/>
<dbReference type="InterPro" id="IPR012340">
    <property type="entry name" value="NA-bd_OB-fold"/>
</dbReference>
<gene>
    <name evidence="2" type="ORF">ARALYDRAFT_336145</name>
</gene>